<sequence length="376" mass="42655">MNKIIIIGAGACGVYSALLIKQAHPNVDVLVLEAHKTPLKKLLATGNGRCNLSNKDLAITHYDSDNLALVKDIIDDFDMPKQMQKLGLYTKYMGQLLYPYSEQAKSVFRILMDRAQEAGVVFLYEQFVKSIRYQDGYIIETEHQRFHSDGVIVSVGSSAGKLSQVYDRRSLFTHLSFDYQDNSPSLTQMYTKEVYKTLKGVRMKGVFSLYQGKQLLKQEKGEMLFTNYGVSGIAIMQLSRYYQEGVTLVCDLLPDLSKEELANFLQRDLIHPLEGLVPYQLSDLLEKTHQDPISFLKQMTFHVKGIRESEYAQVEKGGLLLSNFNNDLESKDYPHFYAGGEILNVNGDCGGYNLHFAFASGYRIFKGLERNQNVKN</sequence>
<evidence type="ECO:0000313" key="6">
    <source>
        <dbReference type="EMBL" id="BBH26457.1"/>
    </source>
</evidence>
<organism evidence="6 7">
    <name type="scientific">Intestinibaculum porci</name>
    <dbReference type="NCBI Taxonomy" id="2487118"/>
    <lineage>
        <taxon>Bacteria</taxon>
        <taxon>Bacillati</taxon>
        <taxon>Bacillota</taxon>
        <taxon>Erysipelotrichia</taxon>
        <taxon>Erysipelotrichales</taxon>
        <taxon>Erysipelotrichaceae</taxon>
        <taxon>Intestinibaculum</taxon>
    </lineage>
</organism>
<dbReference type="OrthoDB" id="9773233at2"/>
<dbReference type="EMBL" id="AP019309">
    <property type="protein sequence ID" value="BBH26457.1"/>
    <property type="molecule type" value="Genomic_DNA"/>
</dbReference>
<dbReference type="InterPro" id="IPR004792">
    <property type="entry name" value="BaiN-like"/>
</dbReference>
<evidence type="ECO:0000256" key="1">
    <source>
        <dbReference type="ARBA" id="ARBA00001974"/>
    </source>
</evidence>
<dbReference type="InterPro" id="IPR055178">
    <property type="entry name" value="RsdA/BaiN/AoA(So)-like_dom"/>
</dbReference>
<feature type="domain" description="RsdA/BaiN/AoA(So)-like Rossmann fold-like" evidence="4">
    <location>
        <begin position="3"/>
        <end position="363"/>
    </location>
</feature>
<accession>A0A3G9J5K1</accession>
<dbReference type="SUPFAM" id="SSF51905">
    <property type="entry name" value="FAD/NAD(P)-binding domain"/>
    <property type="match status" value="1"/>
</dbReference>
<dbReference type="InterPro" id="IPR023166">
    <property type="entry name" value="BaiN-like_dom_sf"/>
</dbReference>
<keyword evidence="7" id="KW-1185">Reference proteome</keyword>
<dbReference type="AlphaFoldDB" id="A0A3G9J5K1"/>
<evidence type="ECO:0000313" key="7">
    <source>
        <dbReference type="Proteomes" id="UP000268059"/>
    </source>
</evidence>
<dbReference type="InterPro" id="IPR036188">
    <property type="entry name" value="FAD/NAD-bd_sf"/>
</dbReference>
<dbReference type="Pfam" id="PF22780">
    <property type="entry name" value="HI0933_like_1st"/>
    <property type="match status" value="1"/>
</dbReference>
<feature type="domain" description="RsdA/BaiN/AoA(So)-like insert" evidence="5">
    <location>
        <begin position="192"/>
        <end position="287"/>
    </location>
</feature>
<proteinExistence type="predicted"/>
<dbReference type="KEGG" id="ebm:SG0102_13910"/>
<dbReference type="FunCoup" id="A0A3G9J5K1">
    <property type="interactions" value="221"/>
</dbReference>
<dbReference type="PANTHER" id="PTHR42887">
    <property type="entry name" value="OS12G0638800 PROTEIN"/>
    <property type="match status" value="1"/>
</dbReference>
<dbReference type="Proteomes" id="UP000268059">
    <property type="component" value="Chromosome"/>
</dbReference>
<dbReference type="SUPFAM" id="SSF160996">
    <property type="entry name" value="HI0933 insert domain-like"/>
    <property type="match status" value="1"/>
</dbReference>
<protein>
    <submittedName>
        <fullName evidence="6">Flavoprotein</fullName>
    </submittedName>
</protein>
<comment type="cofactor">
    <cofactor evidence="1">
        <name>FAD</name>
        <dbReference type="ChEBI" id="CHEBI:57692"/>
    </cofactor>
</comment>
<reference evidence="6 7" key="1">
    <citation type="submission" date="2018-11" db="EMBL/GenBank/DDBJ databases">
        <title>Novel Erysipelotrichaceae bacterium isolated from small intestine of a swine.</title>
        <authorList>
            <person name="Kim J.S."/>
            <person name="Choe H."/>
            <person name="Lee Y.R."/>
            <person name="Kim K.M."/>
            <person name="Park D.S."/>
        </authorList>
    </citation>
    <scope>NUCLEOTIDE SEQUENCE [LARGE SCALE GENOMIC DNA]</scope>
    <source>
        <strain evidence="6 7">SG0102</strain>
    </source>
</reference>
<dbReference type="RefSeq" id="WP_125119323.1">
    <property type="nucleotide sequence ID" value="NZ_AP019309.1"/>
</dbReference>
<name>A0A3G9J5K1_9FIRM</name>
<dbReference type="InterPro" id="IPR057661">
    <property type="entry name" value="RsdA/BaiN/AoA(So)_Rossmann"/>
</dbReference>
<gene>
    <name evidence="6" type="ORF">SG0102_13910</name>
</gene>
<dbReference type="PANTHER" id="PTHR42887:SF2">
    <property type="entry name" value="OS12G0638800 PROTEIN"/>
    <property type="match status" value="1"/>
</dbReference>
<evidence type="ECO:0000256" key="2">
    <source>
        <dbReference type="ARBA" id="ARBA00022630"/>
    </source>
</evidence>
<evidence type="ECO:0000259" key="5">
    <source>
        <dbReference type="Pfam" id="PF22780"/>
    </source>
</evidence>
<dbReference type="Gene3D" id="1.10.8.260">
    <property type="entry name" value="HI0933 insert domain-like"/>
    <property type="match status" value="1"/>
</dbReference>
<dbReference type="InParanoid" id="A0A3G9J5K1"/>
<dbReference type="Gene3D" id="3.50.50.60">
    <property type="entry name" value="FAD/NAD(P)-binding domain"/>
    <property type="match status" value="1"/>
</dbReference>
<dbReference type="Gene3D" id="2.40.30.10">
    <property type="entry name" value="Translation factors"/>
    <property type="match status" value="1"/>
</dbReference>
<evidence type="ECO:0000259" key="4">
    <source>
        <dbReference type="Pfam" id="PF03486"/>
    </source>
</evidence>
<keyword evidence="3" id="KW-0274">FAD</keyword>
<dbReference type="Pfam" id="PF03486">
    <property type="entry name" value="HI0933_like"/>
    <property type="match status" value="1"/>
</dbReference>
<keyword evidence="2" id="KW-0285">Flavoprotein</keyword>
<evidence type="ECO:0000256" key="3">
    <source>
        <dbReference type="ARBA" id="ARBA00022827"/>
    </source>
</evidence>